<evidence type="ECO:0000256" key="1">
    <source>
        <dbReference type="SAM" id="MobiDB-lite"/>
    </source>
</evidence>
<accession>H2XMT4</accession>
<keyword evidence="3" id="KW-1185">Reference proteome</keyword>
<feature type="region of interest" description="Disordered" evidence="1">
    <location>
        <begin position="1"/>
        <end position="34"/>
    </location>
</feature>
<dbReference type="EMBL" id="EAAA01000738">
    <property type="status" value="NOT_ANNOTATED_CDS"/>
    <property type="molecule type" value="Genomic_DNA"/>
</dbReference>
<dbReference type="Ensembl" id="ENSCINT00000034475.1">
    <property type="protein sequence ID" value="ENSCINP00000030967.1"/>
    <property type="gene ID" value="ENSCING00000018424.1"/>
</dbReference>
<reference evidence="2" key="2">
    <citation type="journal article" date="2008" name="Genome Biol.">
        <title>Improved genome assembly and evidence-based global gene model set for the chordate Ciona intestinalis: new insight into intron and operon populations.</title>
        <authorList>
            <person name="Satou Y."/>
            <person name="Mineta K."/>
            <person name="Ogasawara M."/>
            <person name="Sasakura Y."/>
            <person name="Shoguchi E."/>
            <person name="Ueno K."/>
            <person name="Yamada L."/>
            <person name="Matsumoto J."/>
            <person name="Wasserscheid J."/>
            <person name="Dewar K."/>
            <person name="Wiley G.B."/>
            <person name="Macmil S.L."/>
            <person name="Roe B.A."/>
            <person name="Zeller R.W."/>
            <person name="Hastings K.E."/>
            <person name="Lemaire P."/>
            <person name="Lindquist E."/>
            <person name="Endo T."/>
            <person name="Hotta K."/>
            <person name="Inaba K."/>
        </authorList>
    </citation>
    <scope>NUCLEOTIDE SEQUENCE [LARGE SCALE GENOMIC DNA]</scope>
    <source>
        <strain evidence="2">wild type</strain>
    </source>
</reference>
<reference evidence="3" key="1">
    <citation type="journal article" date="2002" name="Science">
        <title>The draft genome of Ciona intestinalis: insights into chordate and vertebrate origins.</title>
        <authorList>
            <person name="Dehal P."/>
            <person name="Satou Y."/>
            <person name="Campbell R.K."/>
            <person name="Chapman J."/>
            <person name="Degnan B."/>
            <person name="De Tomaso A."/>
            <person name="Davidson B."/>
            <person name="Di Gregorio A."/>
            <person name="Gelpke M."/>
            <person name="Goodstein D.M."/>
            <person name="Harafuji N."/>
            <person name="Hastings K.E."/>
            <person name="Ho I."/>
            <person name="Hotta K."/>
            <person name="Huang W."/>
            <person name="Kawashima T."/>
            <person name="Lemaire P."/>
            <person name="Martinez D."/>
            <person name="Meinertzhagen I.A."/>
            <person name="Necula S."/>
            <person name="Nonaka M."/>
            <person name="Putnam N."/>
            <person name="Rash S."/>
            <person name="Saiga H."/>
            <person name="Satake M."/>
            <person name="Terry A."/>
            <person name="Yamada L."/>
            <person name="Wang H.G."/>
            <person name="Awazu S."/>
            <person name="Azumi K."/>
            <person name="Boore J."/>
            <person name="Branno M."/>
            <person name="Chin-Bow S."/>
            <person name="DeSantis R."/>
            <person name="Doyle S."/>
            <person name="Francino P."/>
            <person name="Keys D.N."/>
            <person name="Haga S."/>
            <person name="Hayashi H."/>
            <person name="Hino K."/>
            <person name="Imai K.S."/>
            <person name="Inaba K."/>
            <person name="Kano S."/>
            <person name="Kobayashi K."/>
            <person name="Kobayashi M."/>
            <person name="Lee B.I."/>
            <person name="Makabe K.W."/>
            <person name="Manohar C."/>
            <person name="Matassi G."/>
            <person name="Medina M."/>
            <person name="Mochizuki Y."/>
            <person name="Mount S."/>
            <person name="Morishita T."/>
            <person name="Miura S."/>
            <person name="Nakayama A."/>
            <person name="Nishizaka S."/>
            <person name="Nomoto H."/>
            <person name="Ohta F."/>
            <person name="Oishi K."/>
            <person name="Rigoutsos I."/>
            <person name="Sano M."/>
            <person name="Sasaki A."/>
            <person name="Sasakura Y."/>
            <person name="Shoguchi E."/>
            <person name="Shin-i T."/>
            <person name="Spagnuolo A."/>
            <person name="Stainier D."/>
            <person name="Suzuki M.M."/>
            <person name="Tassy O."/>
            <person name="Takatori N."/>
            <person name="Tokuoka M."/>
            <person name="Yagi K."/>
            <person name="Yoshizaki F."/>
            <person name="Wada S."/>
            <person name="Zhang C."/>
            <person name="Hyatt P.D."/>
            <person name="Larimer F."/>
            <person name="Detter C."/>
            <person name="Doggett N."/>
            <person name="Glavina T."/>
            <person name="Hawkins T."/>
            <person name="Richardson P."/>
            <person name="Lucas S."/>
            <person name="Kohara Y."/>
            <person name="Levine M."/>
            <person name="Satoh N."/>
            <person name="Rokhsar D.S."/>
        </authorList>
    </citation>
    <scope>NUCLEOTIDE SEQUENCE [LARGE SCALE GENOMIC DNA]</scope>
</reference>
<dbReference type="Proteomes" id="UP000008144">
    <property type="component" value="Chromosome 11"/>
</dbReference>
<organism evidence="2 3">
    <name type="scientific">Ciona intestinalis</name>
    <name type="common">Transparent sea squirt</name>
    <name type="synonym">Ascidia intestinalis</name>
    <dbReference type="NCBI Taxonomy" id="7719"/>
    <lineage>
        <taxon>Eukaryota</taxon>
        <taxon>Metazoa</taxon>
        <taxon>Chordata</taxon>
        <taxon>Tunicata</taxon>
        <taxon>Ascidiacea</taxon>
        <taxon>Phlebobranchia</taxon>
        <taxon>Cionidae</taxon>
        <taxon>Ciona</taxon>
    </lineage>
</organism>
<evidence type="ECO:0000313" key="3">
    <source>
        <dbReference type="Proteomes" id="UP000008144"/>
    </source>
</evidence>
<reference evidence="2" key="3">
    <citation type="submission" date="2025-08" db="UniProtKB">
        <authorList>
            <consortium name="Ensembl"/>
        </authorList>
    </citation>
    <scope>IDENTIFICATION</scope>
</reference>
<reference evidence="2" key="4">
    <citation type="submission" date="2025-09" db="UniProtKB">
        <authorList>
            <consortium name="Ensembl"/>
        </authorList>
    </citation>
    <scope>IDENTIFICATION</scope>
</reference>
<name>H2XMT4_CIOIN</name>
<dbReference type="InParanoid" id="H2XMT4"/>
<sequence length="34" mass="3417">MEADNTVPAEQQGSSSTSSSSCSCPTSCTKSNTC</sequence>
<feature type="compositionally biased region" description="Low complexity" evidence="1">
    <location>
        <begin position="14"/>
        <end position="34"/>
    </location>
</feature>
<protein>
    <submittedName>
        <fullName evidence="2">Uncharacterized protein</fullName>
    </submittedName>
</protein>
<evidence type="ECO:0000313" key="2">
    <source>
        <dbReference type="Ensembl" id="ENSCINP00000030967.1"/>
    </source>
</evidence>
<proteinExistence type="predicted"/>
<dbReference type="HOGENOM" id="CLU_3379424_0_0_1"/>
<dbReference type="AlphaFoldDB" id="H2XMT4"/>